<dbReference type="GO" id="GO:0016020">
    <property type="term" value="C:membrane"/>
    <property type="evidence" value="ECO:0007669"/>
    <property type="project" value="UniProtKB-SubCell"/>
</dbReference>
<evidence type="ECO:0000256" key="4">
    <source>
        <dbReference type="ARBA" id="ARBA00023136"/>
    </source>
</evidence>
<feature type="transmembrane region" description="Helical" evidence="5">
    <location>
        <begin position="37"/>
        <end position="58"/>
    </location>
</feature>
<name>A0A2T4VWC7_9HYPH</name>
<dbReference type="SUPFAM" id="SSF161098">
    <property type="entry name" value="MetI-like"/>
    <property type="match status" value="1"/>
</dbReference>
<reference evidence="7" key="1">
    <citation type="submission" date="2018-02" db="EMBL/GenBank/DDBJ databases">
        <title>Genome sequence of Candidatus Liberibacter europaeus.</title>
        <authorList>
            <person name="Frampton R.A."/>
            <person name="Thompson S.M."/>
            <person name="David C."/>
            <person name="Addison S.M."/>
            <person name="Smith G.R."/>
        </authorList>
    </citation>
    <scope>NUCLEOTIDE SEQUENCE [LARGE SCALE GENOMIC DNA]</scope>
</reference>
<evidence type="ECO:0000313" key="6">
    <source>
        <dbReference type="EMBL" id="PTL86082.1"/>
    </source>
</evidence>
<sequence length="107" mass="12068">MLFHGFHETTVACNITDITPITLDVEFLPQYAFRTTLRMLIAIVVSLFFTFIYATLAAKSRRLGMILIPILDVLQSIPILGFLTFTVFFFMNLYPGKVIGAEIAAIF</sequence>
<accession>A0A2T4VWC7</accession>
<organism evidence="6 7">
    <name type="scientific">Candidatus Liberibacter europaeus</name>
    <dbReference type="NCBI Taxonomy" id="744859"/>
    <lineage>
        <taxon>Bacteria</taxon>
        <taxon>Pseudomonadati</taxon>
        <taxon>Pseudomonadota</taxon>
        <taxon>Alphaproteobacteria</taxon>
        <taxon>Hyphomicrobiales</taxon>
        <taxon>Rhizobiaceae</taxon>
        <taxon>Liberibacter</taxon>
    </lineage>
</organism>
<keyword evidence="4 5" id="KW-0472">Membrane</keyword>
<dbReference type="EMBL" id="PSQJ01000012">
    <property type="protein sequence ID" value="PTL86082.1"/>
    <property type="molecule type" value="Genomic_DNA"/>
</dbReference>
<evidence type="ECO:0000256" key="2">
    <source>
        <dbReference type="ARBA" id="ARBA00022692"/>
    </source>
</evidence>
<protein>
    <submittedName>
        <fullName evidence="6">Sulfonate ABC transporter permease</fullName>
    </submittedName>
</protein>
<evidence type="ECO:0000313" key="7">
    <source>
        <dbReference type="Proteomes" id="UP000240811"/>
    </source>
</evidence>
<dbReference type="PANTHER" id="PTHR42744">
    <property type="entry name" value="BINDING-PROTEIN-DEPENDENT TRANSPORT SYSTEMS INNER MEMBRANE COMPONENT"/>
    <property type="match status" value="1"/>
</dbReference>
<keyword evidence="2 5" id="KW-0812">Transmembrane</keyword>
<dbReference type="PANTHER" id="PTHR42744:SF1">
    <property type="entry name" value="BINDING-PROTEIN-DEPENDENT TRANSPORT SYSTEMS INNER MEMBRANE COMPONENT"/>
    <property type="match status" value="1"/>
</dbReference>
<proteinExistence type="predicted"/>
<feature type="non-terminal residue" evidence="6">
    <location>
        <position position="107"/>
    </location>
</feature>
<evidence type="ECO:0000256" key="3">
    <source>
        <dbReference type="ARBA" id="ARBA00022989"/>
    </source>
</evidence>
<keyword evidence="3 5" id="KW-1133">Transmembrane helix</keyword>
<gene>
    <name evidence="6" type="ORF">C4617_05550</name>
</gene>
<evidence type="ECO:0000256" key="1">
    <source>
        <dbReference type="ARBA" id="ARBA00004141"/>
    </source>
</evidence>
<dbReference type="InterPro" id="IPR035906">
    <property type="entry name" value="MetI-like_sf"/>
</dbReference>
<dbReference type="Proteomes" id="UP000240811">
    <property type="component" value="Unassembled WGS sequence"/>
</dbReference>
<comment type="caution">
    <text evidence="6">The sequence shown here is derived from an EMBL/GenBank/DDBJ whole genome shotgun (WGS) entry which is preliminary data.</text>
</comment>
<comment type="subcellular location">
    <subcellularLocation>
        <location evidence="1">Membrane</location>
        <topology evidence="1">Multi-pass membrane protein</topology>
    </subcellularLocation>
</comment>
<dbReference type="AlphaFoldDB" id="A0A2T4VWC7"/>
<evidence type="ECO:0000256" key="5">
    <source>
        <dbReference type="SAM" id="Phobius"/>
    </source>
</evidence>
<feature type="transmembrane region" description="Helical" evidence="5">
    <location>
        <begin position="70"/>
        <end position="91"/>
    </location>
</feature>